<dbReference type="Proteomes" id="UP000576209">
    <property type="component" value="Unassembled WGS sequence"/>
</dbReference>
<name>A0A840E627_9BACT</name>
<organism evidence="2 3">
    <name type="scientific">Neolewinella aquimaris</name>
    <dbReference type="NCBI Taxonomy" id="1835722"/>
    <lineage>
        <taxon>Bacteria</taxon>
        <taxon>Pseudomonadati</taxon>
        <taxon>Bacteroidota</taxon>
        <taxon>Saprospiria</taxon>
        <taxon>Saprospirales</taxon>
        <taxon>Lewinellaceae</taxon>
        <taxon>Neolewinella</taxon>
    </lineage>
</organism>
<dbReference type="SUPFAM" id="SSF47413">
    <property type="entry name" value="lambda repressor-like DNA-binding domains"/>
    <property type="match status" value="1"/>
</dbReference>
<proteinExistence type="predicted"/>
<dbReference type="InterPro" id="IPR010982">
    <property type="entry name" value="Lambda_DNA-bd_dom_sf"/>
</dbReference>
<feature type="domain" description="HTH cro/C1-type" evidence="1">
    <location>
        <begin position="77"/>
        <end position="131"/>
    </location>
</feature>
<gene>
    <name evidence="2" type="ORF">GGR28_003761</name>
</gene>
<dbReference type="EMBL" id="JACIFF010000013">
    <property type="protein sequence ID" value="MBB4081114.1"/>
    <property type="molecule type" value="Genomic_DNA"/>
</dbReference>
<dbReference type="CDD" id="cd00093">
    <property type="entry name" value="HTH_XRE"/>
    <property type="match status" value="1"/>
</dbReference>
<evidence type="ECO:0000313" key="3">
    <source>
        <dbReference type="Proteomes" id="UP000576209"/>
    </source>
</evidence>
<sequence length="160" mass="18114">MKKNKVINEGGINGLGESLVNQNSSAFKALKSIIIARSQGQTKAKKIESELLSLRFQMESYLSKSDEDTIIPAGRFIEQLLEKVGVSKKRFSDYIGYDYSNLISVLKGRRKVNPDLAMKAGKIFGIEPAIWLHIESKNELFTYRDKKPGDHEYSLLELMK</sequence>
<dbReference type="InterPro" id="IPR001387">
    <property type="entry name" value="Cro/C1-type_HTH"/>
</dbReference>
<dbReference type="Gene3D" id="1.10.260.40">
    <property type="entry name" value="lambda repressor-like DNA-binding domains"/>
    <property type="match status" value="1"/>
</dbReference>
<dbReference type="AlphaFoldDB" id="A0A840E627"/>
<dbReference type="GO" id="GO:0003677">
    <property type="term" value="F:DNA binding"/>
    <property type="evidence" value="ECO:0007669"/>
    <property type="project" value="InterPro"/>
</dbReference>
<evidence type="ECO:0000259" key="1">
    <source>
        <dbReference type="PROSITE" id="PS50943"/>
    </source>
</evidence>
<dbReference type="RefSeq" id="WP_183497340.1">
    <property type="nucleotide sequence ID" value="NZ_JACIFF010000013.1"/>
</dbReference>
<keyword evidence="3" id="KW-1185">Reference proteome</keyword>
<comment type="caution">
    <text evidence="2">The sequence shown here is derived from an EMBL/GenBank/DDBJ whole genome shotgun (WGS) entry which is preliminary data.</text>
</comment>
<accession>A0A840E627</accession>
<evidence type="ECO:0000313" key="2">
    <source>
        <dbReference type="EMBL" id="MBB4081114.1"/>
    </source>
</evidence>
<reference evidence="2 3" key="1">
    <citation type="submission" date="2020-08" db="EMBL/GenBank/DDBJ databases">
        <title>Genomic Encyclopedia of Type Strains, Phase IV (KMG-IV): sequencing the most valuable type-strain genomes for metagenomic binning, comparative biology and taxonomic classification.</title>
        <authorList>
            <person name="Goeker M."/>
        </authorList>
    </citation>
    <scope>NUCLEOTIDE SEQUENCE [LARGE SCALE GENOMIC DNA]</scope>
    <source>
        <strain evidence="2 3">DSM 105137</strain>
    </source>
</reference>
<dbReference type="PROSITE" id="PS50943">
    <property type="entry name" value="HTH_CROC1"/>
    <property type="match status" value="1"/>
</dbReference>
<protein>
    <submittedName>
        <fullName evidence="2">Plasmid maintenance system antidote protein VapI</fullName>
    </submittedName>
</protein>